<feature type="domain" description="HAMP" evidence="17">
    <location>
        <begin position="256"/>
        <end position="309"/>
    </location>
</feature>
<dbReference type="GO" id="GO:0000156">
    <property type="term" value="F:phosphorelay response regulator activity"/>
    <property type="evidence" value="ECO:0007669"/>
    <property type="project" value="TreeGrafter"/>
</dbReference>
<dbReference type="InterPro" id="IPR003661">
    <property type="entry name" value="HisK_dim/P_dom"/>
</dbReference>
<sequence length="690" mass="76704">LVLVLAIGVYLAVRLKETLFGKQVRQSAPHLHRRFVLIFSLAAIIPAILVGMFFSTLMSQNVNTIFGSNVQKTMETSLKISDAYLRSERQTLGQSVLDIANDLNRNESHLKDRITYTAFLINQAVFREVPVIYVINSEGRILAQAEGPAAPPYVLPPKEAFDGALNGSIAFTTRAKLDYLVALYKLENYDDAYLYTGRYLRTGLLENMEGINNIQNSFATYTLTNNALKRVFLLVYIQMALLIAFAAIWLALLLANRIVAPLGEMVSAAEKVRSGDLSTRVETSGVWDEIHDLANAFNRMTSQLNAQRKELTLEHDISEQRREFSEAVLSGVSAGVIGLSPEGKISVINKSAEDLLGVTESEVIGKPLSSVFFAFQRVYQRAIEDISGSAEDQVNIETTSGTKNLDIRISPYHGEIENTGWVITFDDMTRLVAAQRHSAWREVARRIAHEIKNPLTPIQLSAERLERKYLNEIKSDPDSFKNCTGTIIRQVSNMGRMVDEFSAFARMPAPILQIVDIKRIVEETIFAQHVAFPDVEFSVNAPSDGSFNVLCDERLIGQALTNIYKNAGEAILRRTDQTGNSDFKGMIQTSLSVSNNNLEIEIADNGIGWPETDRDRLLEPYMTTRKSGSGLGLAIVNRIVADHGGELELRNPTDYKTGAIVLIILPVTDFSNAPEIPDSHKITSNEQEKL</sequence>
<dbReference type="SUPFAM" id="SSF55785">
    <property type="entry name" value="PYP-like sensor domain (PAS domain)"/>
    <property type="match status" value="1"/>
</dbReference>
<dbReference type="GO" id="GO:0005886">
    <property type="term" value="C:plasma membrane"/>
    <property type="evidence" value="ECO:0007669"/>
    <property type="project" value="UniProtKB-SubCell"/>
</dbReference>
<evidence type="ECO:0000256" key="13">
    <source>
        <dbReference type="ARBA" id="ARBA00023136"/>
    </source>
</evidence>
<dbReference type="Pfam" id="PF19312">
    <property type="entry name" value="NtrY_N"/>
    <property type="match status" value="1"/>
</dbReference>
<evidence type="ECO:0000259" key="17">
    <source>
        <dbReference type="PROSITE" id="PS50885"/>
    </source>
</evidence>
<keyword evidence="7 14" id="KW-0812">Transmembrane</keyword>
<dbReference type="EC" id="2.7.13.3" evidence="3"/>
<dbReference type="Gene3D" id="3.30.565.10">
    <property type="entry name" value="Histidine kinase-like ATPase, C-terminal domain"/>
    <property type="match status" value="1"/>
</dbReference>
<evidence type="ECO:0000259" key="15">
    <source>
        <dbReference type="PROSITE" id="PS50109"/>
    </source>
</evidence>
<keyword evidence="9" id="KW-0418">Kinase</keyword>
<dbReference type="PIRSF" id="PIRSF037532">
    <property type="entry name" value="STHK_NtrY"/>
    <property type="match status" value="1"/>
</dbReference>
<dbReference type="PANTHER" id="PTHR42878:SF7">
    <property type="entry name" value="SENSOR HISTIDINE KINASE GLRK"/>
    <property type="match status" value="1"/>
</dbReference>
<proteinExistence type="predicted"/>
<dbReference type="InterPro" id="IPR004358">
    <property type="entry name" value="Sig_transdc_His_kin-like_C"/>
</dbReference>
<dbReference type="GO" id="GO:0000155">
    <property type="term" value="F:phosphorelay sensor kinase activity"/>
    <property type="evidence" value="ECO:0007669"/>
    <property type="project" value="InterPro"/>
</dbReference>
<dbReference type="PRINTS" id="PR00344">
    <property type="entry name" value="BCTRLSENSOR"/>
</dbReference>
<evidence type="ECO:0000256" key="6">
    <source>
        <dbReference type="ARBA" id="ARBA00022679"/>
    </source>
</evidence>
<evidence type="ECO:0000256" key="2">
    <source>
        <dbReference type="ARBA" id="ARBA00004651"/>
    </source>
</evidence>
<dbReference type="SUPFAM" id="SSF158472">
    <property type="entry name" value="HAMP domain-like"/>
    <property type="match status" value="1"/>
</dbReference>
<dbReference type="InterPro" id="IPR050351">
    <property type="entry name" value="BphY/WalK/GraS-like"/>
</dbReference>
<dbReference type="InterPro" id="IPR036890">
    <property type="entry name" value="HATPase_C_sf"/>
</dbReference>
<evidence type="ECO:0000256" key="14">
    <source>
        <dbReference type="SAM" id="Phobius"/>
    </source>
</evidence>
<dbReference type="Pfam" id="PF00672">
    <property type="entry name" value="HAMP"/>
    <property type="match status" value="1"/>
</dbReference>
<dbReference type="Pfam" id="PF02518">
    <property type="entry name" value="HATPase_c"/>
    <property type="match status" value="1"/>
</dbReference>
<evidence type="ECO:0000256" key="7">
    <source>
        <dbReference type="ARBA" id="ARBA00022692"/>
    </source>
</evidence>
<name>A0A7C5M0T1_9PROT</name>
<dbReference type="CDD" id="cd00082">
    <property type="entry name" value="HisKA"/>
    <property type="match status" value="1"/>
</dbReference>
<evidence type="ECO:0000256" key="11">
    <source>
        <dbReference type="ARBA" id="ARBA00022989"/>
    </source>
</evidence>
<dbReference type="InterPro" id="IPR036097">
    <property type="entry name" value="HisK_dim/P_sf"/>
</dbReference>
<keyword evidence="12" id="KW-0902">Two-component regulatory system</keyword>
<dbReference type="GO" id="GO:0007234">
    <property type="term" value="P:osmosensory signaling via phosphorelay pathway"/>
    <property type="evidence" value="ECO:0007669"/>
    <property type="project" value="TreeGrafter"/>
</dbReference>
<dbReference type="Proteomes" id="UP000885830">
    <property type="component" value="Unassembled WGS sequence"/>
</dbReference>
<keyword evidence="13 14" id="KW-0472">Membrane</keyword>
<dbReference type="InterPro" id="IPR045671">
    <property type="entry name" value="NtrY-like_N"/>
</dbReference>
<dbReference type="EMBL" id="DRMJ01000381">
    <property type="protein sequence ID" value="HHL43408.1"/>
    <property type="molecule type" value="Genomic_DNA"/>
</dbReference>
<dbReference type="SMART" id="SM00387">
    <property type="entry name" value="HATPase_c"/>
    <property type="match status" value="1"/>
</dbReference>
<keyword evidence="4" id="KW-1003">Cell membrane</keyword>
<dbReference type="GO" id="GO:0006355">
    <property type="term" value="P:regulation of DNA-templated transcription"/>
    <property type="evidence" value="ECO:0007669"/>
    <property type="project" value="InterPro"/>
</dbReference>
<dbReference type="Gene3D" id="1.10.287.130">
    <property type="match status" value="1"/>
</dbReference>
<gene>
    <name evidence="18" type="ORF">ENJ42_07320</name>
</gene>
<feature type="transmembrane region" description="Helical" evidence="14">
    <location>
        <begin position="231"/>
        <end position="255"/>
    </location>
</feature>
<evidence type="ECO:0000256" key="9">
    <source>
        <dbReference type="ARBA" id="ARBA00022777"/>
    </source>
</evidence>
<evidence type="ECO:0000256" key="3">
    <source>
        <dbReference type="ARBA" id="ARBA00012438"/>
    </source>
</evidence>
<dbReference type="AlphaFoldDB" id="A0A7C5M0T1"/>
<accession>A0A7C5M0T1</accession>
<dbReference type="PROSITE" id="PS50112">
    <property type="entry name" value="PAS"/>
    <property type="match status" value="1"/>
</dbReference>
<dbReference type="SMART" id="SM00304">
    <property type="entry name" value="HAMP"/>
    <property type="match status" value="1"/>
</dbReference>
<dbReference type="Gene3D" id="3.30.450.20">
    <property type="entry name" value="PAS domain"/>
    <property type="match status" value="1"/>
</dbReference>
<dbReference type="SMART" id="SM00091">
    <property type="entry name" value="PAS"/>
    <property type="match status" value="1"/>
</dbReference>
<keyword evidence="11 14" id="KW-1133">Transmembrane helix</keyword>
<keyword evidence="5" id="KW-0597">Phosphoprotein</keyword>
<keyword evidence="8" id="KW-0547">Nucleotide-binding</keyword>
<dbReference type="PROSITE" id="PS50885">
    <property type="entry name" value="HAMP"/>
    <property type="match status" value="1"/>
</dbReference>
<evidence type="ECO:0000259" key="16">
    <source>
        <dbReference type="PROSITE" id="PS50112"/>
    </source>
</evidence>
<dbReference type="InterPro" id="IPR000014">
    <property type="entry name" value="PAS"/>
</dbReference>
<feature type="domain" description="Histidine kinase" evidence="15">
    <location>
        <begin position="446"/>
        <end position="669"/>
    </location>
</feature>
<evidence type="ECO:0000256" key="10">
    <source>
        <dbReference type="ARBA" id="ARBA00022840"/>
    </source>
</evidence>
<dbReference type="GO" id="GO:0030295">
    <property type="term" value="F:protein kinase activator activity"/>
    <property type="evidence" value="ECO:0007669"/>
    <property type="project" value="TreeGrafter"/>
</dbReference>
<dbReference type="InterPro" id="IPR035965">
    <property type="entry name" value="PAS-like_dom_sf"/>
</dbReference>
<evidence type="ECO:0000256" key="4">
    <source>
        <dbReference type="ARBA" id="ARBA00022475"/>
    </source>
</evidence>
<dbReference type="InterPro" id="IPR005467">
    <property type="entry name" value="His_kinase_dom"/>
</dbReference>
<dbReference type="SUPFAM" id="SSF55874">
    <property type="entry name" value="ATPase domain of HSP90 chaperone/DNA topoisomerase II/histidine kinase"/>
    <property type="match status" value="1"/>
</dbReference>
<comment type="catalytic activity">
    <reaction evidence="1">
        <text>ATP + protein L-histidine = ADP + protein N-phospho-L-histidine.</text>
        <dbReference type="EC" id="2.7.13.3"/>
    </reaction>
</comment>
<dbReference type="PROSITE" id="PS50109">
    <property type="entry name" value="HIS_KIN"/>
    <property type="match status" value="1"/>
</dbReference>
<feature type="domain" description="PAS" evidence="16">
    <location>
        <begin position="321"/>
        <end position="366"/>
    </location>
</feature>
<protein>
    <recommendedName>
        <fullName evidence="3">histidine kinase</fullName>
        <ecNumber evidence="3">2.7.13.3</ecNumber>
    </recommendedName>
</protein>
<feature type="non-terminal residue" evidence="18">
    <location>
        <position position="1"/>
    </location>
</feature>
<dbReference type="GO" id="GO:0005524">
    <property type="term" value="F:ATP binding"/>
    <property type="evidence" value="ECO:0007669"/>
    <property type="project" value="UniProtKB-KW"/>
</dbReference>
<dbReference type="Pfam" id="PF00512">
    <property type="entry name" value="HisKA"/>
    <property type="match status" value="1"/>
</dbReference>
<dbReference type="CDD" id="cd00130">
    <property type="entry name" value="PAS"/>
    <property type="match status" value="1"/>
</dbReference>
<dbReference type="SMART" id="SM00388">
    <property type="entry name" value="HisKA"/>
    <property type="match status" value="1"/>
</dbReference>
<evidence type="ECO:0000256" key="8">
    <source>
        <dbReference type="ARBA" id="ARBA00022741"/>
    </source>
</evidence>
<dbReference type="InterPro" id="IPR003594">
    <property type="entry name" value="HATPase_dom"/>
</dbReference>
<evidence type="ECO:0000256" key="1">
    <source>
        <dbReference type="ARBA" id="ARBA00000085"/>
    </source>
</evidence>
<reference evidence="18" key="1">
    <citation type="journal article" date="2020" name="mSystems">
        <title>Genome- and Community-Level Interaction Insights into Carbon Utilization and Element Cycling Functions of Hydrothermarchaeota in Hydrothermal Sediment.</title>
        <authorList>
            <person name="Zhou Z."/>
            <person name="Liu Y."/>
            <person name="Xu W."/>
            <person name="Pan J."/>
            <person name="Luo Z.H."/>
            <person name="Li M."/>
        </authorList>
    </citation>
    <scope>NUCLEOTIDE SEQUENCE [LARGE SCALE GENOMIC DNA]</scope>
    <source>
        <strain evidence="18">HyVt-485</strain>
    </source>
</reference>
<evidence type="ECO:0000313" key="18">
    <source>
        <dbReference type="EMBL" id="HHL43408.1"/>
    </source>
</evidence>
<dbReference type="Gene3D" id="6.10.340.10">
    <property type="match status" value="1"/>
</dbReference>
<dbReference type="InterPro" id="IPR017232">
    <property type="entry name" value="NtrY"/>
</dbReference>
<keyword evidence="10" id="KW-0067">ATP-binding</keyword>
<evidence type="ECO:0000256" key="12">
    <source>
        <dbReference type="ARBA" id="ARBA00023012"/>
    </source>
</evidence>
<dbReference type="InterPro" id="IPR003660">
    <property type="entry name" value="HAMP_dom"/>
</dbReference>
<feature type="transmembrane region" description="Helical" evidence="14">
    <location>
        <begin position="35"/>
        <end position="54"/>
    </location>
</feature>
<comment type="subcellular location">
    <subcellularLocation>
        <location evidence="2">Cell membrane</location>
        <topology evidence="2">Multi-pass membrane protein</topology>
    </subcellularLocation>
</comment>
<comment type="caution">
    <text evidence="18">The sequence shown here is derived from an EMBL/GenBank/DDBJ whole genome shotgun (WGS) entry which is preliminary data.</text>
</comment>
<dbReference type="InterPro" id="IPR013767">
    <property type="entry name" value="PAS_fold"/>
</dbReference>
<evidence type="ECO:0000256" key="5">
    <source>
        <dbReference type="ARBA" id="ARBA00022553"/>
    </source>
</evidence>
<keyword evidence="6" id="KW-0808">Transferase</keyword>
<dbReference type="PANTHER" id="PTHR42878">
    <property type="entry name" value="TWO-COMPONENT HISTIDINE KINASE"/>
    <property type="match status" value="1"/>
</dbReference>
<dbReference type="Pfam" id="PF00989">
    <property type="entry name" value="PAS"/>
    <property type="match status" value="1"/>
</dbReference>
<dbReference type="CDD" id="cd06225">
    <property type="entry name" value="HAMP"/>
    <property type="match status" value="1"/>
</dbReference>
<organism evidence="18">
    <name type="scientific">Hellea balneolensis</name>
    <dbReference type="NCBI Taxonomy" id="287478"/>
    <lineage>
        <taxon>Bacteria</taxon>
        <taxon>Pseudomonadati</taxon>
        <taxon>Pseudomonadota</taxon>
        <taxon>Alphaproteobacteria</taxon>
        <taxon>Maricaulales</taxon>
        <taxon>Robiginitomaculaceae</taxon>
        <taxon>Hellea</taxon>
    </lineage>
</organism>
<dbReference type="SUPFAM" id="SSF47384">
    <property type="entry name" value="Homodimeric domain of signal transducing histidine kinase"/>
    <property type="match status" value="1"/>
</dbReference>